<organism evidence="2">
    <name type="scientific">Oryza glumipatula</name>
    <dbReference type="NCBI Taxonomy" id="40148"/>
    <lineage>
        <taxon>Eukaryota</taxon>
        <taxon>Viridiplantae</taxon>
        <taxon>Streptophyta</taxon>
        <taxon>Embryophyta</taxon>
        <taxon>Tracheophyta</taxon>
        <taxon>Spermatophyta</taxon>
        <taxon>Magnoliopsida</taxon>
        <taxon>Liliopsida</taxon>
        <taxon>Poales</taxon>
        <taxon>Poaceae</taxon>
        <taxon>BOP clade</taxon>
        <taxon>Oryzoideae</taxon>
        <taxon>Oryzeae</taxon>
        <taxon>Oryzinae</taxon>
        <taxon>Oryza</taxon>
    </lineage>
</organism>
<reference evidence="2" key="2">
    <citation type="submission" date="2018-05" db="EMBL/GenBank/DDBJ databases">
        <title>OgluRS3 (Oryza glumaepatula Reference Sequence Version 3).</title>
        <authorList>
            <person name="Zhang J."/>
            <person name="Kudrna D."/>
            <person name="Lee S."/>
            <person name="Talag J."/>
            <person name="Welchert J."/>
            <person name="Wing R.A."/>
        </authorList>
    </citation>
    <scope>NUCLEOTIDE SEQUENCE [LARGE SCALE GENOMIC DNA]</scope>
</reference>
<keyword evidence="1" id="KW-0812">Transmembrane</keyword>
<sequence>MQWRLCMLEGGFFVQGTFTLLLILSFVRQKDFFANADLIRPAKTDAHAALGGCRHHPLLDFLRYCLVVLPSALRPNLLGLNVRSFLLLLGFGLVILFVIFSSVYL</sequence>
<accession>A0A0E0AU01</accession>
<evidence type="ECO:0000256" key="1">
    <source>
        <dbReference type="SAM" id="Phobius"/>
    </source>
</evidence>
<name>A0A0E0AU01_9ORYZ</name>
<proteinExistence type="predicted"/>
<dbReference type="AlphaFoldDB" id="A0A0E0AU01"/>
<dbReference type="HOGENOM" id="CLU_2240949_0_0_1"/>
<keyword evidence="1" id="KW-0472">Membrane</keyword>
<keyword evidence="1" id="KW-1133">Transmembrane helix</keyword>
<feature type="transmembrane region" description="Helical" evidence="1">
    <location>
        <begin position="85"/>
        <end position="104"/>
    </location>
</feature>
<keyword evidence="3" id="KW-1185">Reference proteome</keyword>
<reference evidence="2" key="1">
    <citation type="submission" date="2015-04" db="UniProtKB">
        <authorList>
            <consortium name="EnsemblPlants"/>
        </authorList>
    </citation>
    <scope>IDENTIFICATION</scope>
</reference>
<dbReference type="Proteomes" id="UP000026961">
    <property type="component" value="Chromosome 8"/>
</dbReference>
<evidence type="ECO:0000313" key="2">
    <source>
        <dbReference type="EnsemblPlants" id="OGLUM08G11520.1"/>
    </source>
</evidence>
<dbReference type="Gramene" id="OGLUM08G11520.1">
    <property type="protein sequence ID" value="OGLUM08G11520.1"/>
    <property type="gene ID" value="OGLUM08G11520"/>
</dbReference>
<feature type="transmembrane region" description="Helical" evidence="1">
    <location>
        <begin position="7"/>
        <end position="27"/>
    </location>
</feature>
<dbReference type="EnsemblPlants" id="OGLUM08G11520.1">
    <property type="protein sequence ID" value="OGLUM08G11520.1"/>
    <property type="gene ID" value="OGLUM08G11520"/>
</dbReference>
<protein>
    <submittedName>
        <fullName evidence="2">Uncharacterized protein</fullName>
    </submittedName>
</protein>
<evidence type="ECO:0000313" key="3">
    <source>
        <dbReference type="Proteomes" id="UP000026961"/>
    </source>
</evidence>